<keyword evidence="2" id="KW-1064">Adaptive immunity</keyword>
<keyword evidence="8" id="KW-1185">Reference proteome</keyword>
<feature type="domain" description="Ig-like" evidence="6">
    <location>
        <begin position="8"/>
        <end position="116"/>
    </location>
</feature>
<reference evidence="7" key="1">
    <citation type="submission" date="2019-06" db="EMBL/GenBank/DDBJ databases">
        <authorList>
            <consortium name="Wellcome Sanger Institute Data Sharing"/>
        </authorList>
    </citation>
    <scope>NUCLEOTIDE SEQUENCE [LARGE SCALE GENOMIC DNA]</scope>
</reference>
<keyword evidence="1" id="KW-0732">Signal</keyword>
<dbReference type="PROSITE" id="PS50835">
    <property type="entry name" value="IG_LIKE"/>
    <property type="match status" value="1"/>
</dbReference>
<dbReference type="Ensembl" id="ENSSORT00005001669.1">
    <property type="protein sequence ID" value="ENSSORP00005001621.1"/>
    <property type="gene ID" value="ENSSORG00005001013.1"/>
</dbReference>
<dbReference type="Pfam" id="PF07686">
    <property type="entry name" value="V-set"/>
    <property type="match status" value="1"/>
</dbReference>
<protein>
    <recommendedName>
        <fullName evidence="6">Ig-like domain-containing protein</fullName>
    </recommendedName>
</protein>
<dbReference type="Gene3D" id="2.60.40.10">
    <property type="entry name" value="Immunoglobulins"/>
    <property type="match status" value="1"/>
</dbReference>
<dbReference type="InParanoid" id="A0A672YEB6"/>
<dbReference type="SMART" id="SM00409">
    <property type="entry name" value="IG"/>
    <property type="match status" value="1"/>
</dbReference>
<evidence type="ECO:0000259" key="6">
    <source>
        <dbReference type="PROSITE" id="PS50835"/>
    </source>
</evidence>
<evidence type="ECO:0000256" key="4">
    <source>
        <dbReference type="ARBA" id="ARBA00023319"/>
    </source>
</evidence>
<evidence type="ECO:0000256" key="1">
    <source>
        <dbReference type="ARBA" id="ARBA00022729"/>
    </source>
</evidence>
<name>A0A672YEB6_9TELE</name>
<keyword evidence="3" id="KW-0675">Receptor</keyword>
<dbReference type="InterPro" id="IPR003599">
    <property type="entry name" value="Ig_sub"/>
</dbReference>
<dbReference type="InterPro" id="IPR013783">
    <property type="entry name" value="Ig-like_fold"/>
</dbReference>
<dbReference type="SMART" id="SM00406">
    <property type="entry name" value="IGv"/>
    <property type="match status" value="1"/>
</dbReference>
<evidence type="ECO:0000256" key="3">
    <source>
        <dbReference type="ARBA" id="ARBA00023170"/>
    </source>
</evidence>
<dbReference type="InterPro" id="IPR036179">
    <property type="entry name" value="Ig-like_dom_sf"/>
</dbReference>
<dbReference type="InterPro" id="IPR051287">
    <property type="entry name" value="TCR_variable_region"/>
</dbReference>
<dbReference type="SUPFAM" id="SSF48726">
    <property type="entry name" value="Immunoglobulin"/>
    <property type="match status" value="1"/>
</dbReference>
<keyword evidence="5" id="KW-0391">Immunity</keyword>
<reference evidence="7" key="3">
    <citation type="submission" date="2025-09" db="UniProtKB">
        <authorList>
            <consortium name="Ensembl"/>
        </authorList>
    </citation>
    <scope>IDENTIFICATION</scope>
</reference>
<accession>A0A672YEB6</accession>
<evidence type="ECO:0000256" key="5">
    <source>
        <dbReference type="ARBA" id="ARBA00043266"/>
    </source>
</evidence>
<dbReference type="InterPro" id="IPR013106">
    <property type="entry name" value="Ig_V-set"/>
</dbReference>
<organism evidence="7 8">
    <name type="scientific">Sphaeramia orbicularis</name>
    <name type="common">orbiculate cardinalfish</name>
    <dbReference type="NCBI Taxonomy" id="375764"/>
    <lineage>
        <taxon>Eukaryota</taxon>
        <taxon>Metazoa</taxon>
        <taxon>Chordata</taxon>
        <taxon>Craniata</taxon>
        <taxon>Vertebrata</taxon>
        <taxon>Euteleostomi</taxon>
        <taxon>Actinopterygii</taxon>
        <taxon>Neopterygii</taxon>
        <taxon>Teleostei</taxon>
        <taxon>Neoteleostei</taxon>
        <taxon>Acanthomorphata</taxon>
        <taxon>Gobiaria</taxon>
        <taxon>Kurtiformes</taxon>
        <taxon>Apogonoidei</taxon>
        <taxon>Apogonidae</taxon>
        <taxon>Apogoninae</taxon>
        <taxon>Sphaeramia</taxon>
    </lineage>
</organism>
<dbReference type="PANTHER" id="PTHR19367:SF18">
    <property type="entry name" value="T CELL RECEPTOR ALPHA VARIABLE 16"/>
    <property type="match status" value="1"/>
</dbReference>
<dbReference type="GO" id="GO:0042101">
    <property type="term" value="C:T cell receptor complex"/>
    <property type="evidence" value="ECO:0007669"/>
    <property type="project" value="UniProtKB-KW"/>
</dbReference>
<evidence type="ECO:0000313" key="7">
    <source>
        <dbReference type="Ensembl" id="ENSSORP00005001621.1"/>
    </source>
</evidence>
<keyword evidence="5" id="KW-1279">T cell receptor</keyword>
<reference evidence="7" key="2">
    <citation type="submission" date="2025-08" db="UniProtKB">
        <authorList>
            <consortium name="Ensembl"/>
        </authorList>
    </citation>
    <scope>IDENTIFICATION</scope>
</reference>
<dbReference type="GO" id="GO:0002250">
    <property type="term" value="P:adaptive immune response"/>
    <property type="evidence" value="ECO:0007669"/>
    <property type="project" value="UniProtKB-KW"/>
</dbReference>
<keyword evidence="4" id="KW-0393">Immunoglobulin domain</keyword>
<dbReference type="AlphaFoldDB" id="A0A672YEB6"/>
<dbReference type="PANTHER" id="PTHR19367">
    <property type="entry name" value="T-CELL RECEPTOR ALPHA CHAIN V REGION"/>
    <property type="match status" value="1"/>
</dbReference>
<evidence type="ECO:0000256" key="2">
    <source>
        <dbReference type="ARBA" id="ARBA00023130"/>
    </source>
</evidence>
<proteinExistence type="predicted"/>
<evidence type="ECO:0000313" key="8">
    <source>
        <dbReference type="Proteomes" id="UP000472271"/>
    </source>
</evidence>
<dbReference type="Proteomes" id="UP000472271">
    <property type="component" value="Chromosome 17"/>
</dbReference>
<dbReference type="InterPro" id="IPR007110">
    <property type="entry name" value="Ig-like_dom"/>
</dbReference>
<sequence>MFLVCLLPSHLTQPTGDVTAVQGLTLTLQCTLETSSNNPTLFWYKQEVNDYPRYMLQRLISGSETIKAPEFQDERFDTEINKTSFPLKIQKLHVSDSAVYYCAVRPTVTGNSKTLNKNLWMSDCSPRFNPTSVSSIECAPLSLPRTDKYWFK</sequence>